<keyword evidence="3" id="KW-1185">Reference proteome</keyword>
<proteinExistence type="predicted"/>
<feature type="region of interest" description="Disordered" evidence="1">
    <location>
        <begin position="640"/>
        <end position="675"/>
    </location>
</feature>
<name>A0AAD7GBG6_MYCRO</name>
<feature type="region of interest" description="Disordered" evidence="1">
    <location>
        <begin position="1310"/>
        <end position="1333"/>
    </location>
</feature>
<organism evidence="2 3">
    <name type="scientific">Mycena rosella</name>
    <name type="common">Pink bonnet</name>
    <name type="synonym">Agaricus rosellus</name>
    <dbReference type="NCBI Taxonomy" id="1033263"/>
    <lineage>
        <taxon>Eukaryota</taxon>
        <taxon>Fungi</taxon>
        <taxon>Dikarya</taxon>
        <taxon>Basidiomycota</taxon>
        <taxon>Agaricomycotina</taxon>
        <taxon>Agaricomycetes</taxon>
        <taxon>Agaricomycetidae</taxon>
        <taxon>Agaricales</taxon>
        <taxon>Marasmiineae</taxon>
        <taxon>Mycenaceae</taxon>
        <taxon>Mycena</taxon>
    </lineage>
</organism>
<dbReference type="Proteomes" id="UP001221757">
    <property type="component" value="Unassembled WGS sequence"/>
</dbReference>
<evidence type="ECO:0000256" key="1">
    <source>
        <dbReference type="SAM" id="MobiDB-lite"/>
    </source>
</evidence>
<accession>A0AAD7GBG6</accession>
<dbReference type="Gene3D" id="1.25.40.10">
    <property type="entry name" value="Tetratricopeptide repeat domain"/>
    <property type="match status" value="2"/>
</dbReference>
<feature type="region of interest" description="Disordered" evidence="1">
    <location>
        <begin position="1"/>
        <end position="36"/>
    </location>
</feature>
<evidence type="ECO:0000313" key="3">
    <source>
        <dbReference type="Proteomes" id="UP001221757"/>
    </source>
</evidence>
<dbReference type="PANTHER" id="PTHR19959">
    <property type="entry name" value="KINESIN LIGHT CHAIN"/>
    <property type="match status" value="1"/>
</dbReference>
<dbReference type="EMBL" id="JARKIE010000130">
    <property type="protein sequence ID" value="KAJ7679579.1"/>
    <property type="molecule type" value="Genomic_DNA"/>
</dbReference>
<protein>
    <submittedName>
        <fullName evidence="2">Uncharacterized protein</fullName>
    </submittedName>
</protein>
<reference evidence="2" key="1">
    <citation type="submission" date="2023-03" db="EMBL/GenBank/DDBJ databases">
        <title>Massive genome expansion in bonnet fungi (Mycena s.s.) driven by repeated elements and novel gene families across ecological guilds.</title>
        <authorList>
            <consortium name="Lawrence Berkeley National Laboratory"/>
            <person name="Harder C.B."/>
            <person name="Miyauchi S."/>
            <person name="Viragh M."/>
            <person name="Kuo A."/>
            <person name="Thoen E."/>
            <person name="Andreopoulos B."/>
            <person name="Lu D."/>
            <person name="Skrede I."/>
            <person name="Drula E."/>
            <person name="Henrissat B."/>
            <person name="Morin E."/>
            <person name="Kohler A."/>
            <person name="Barry K."/>
            <person name="LaButti K."/>
            <person name="Morin E."/>
            <person name="Salamov A."/>
            <person name="Lipzen A."/>
            <person name="Mereny Z."/>
            <person name="Hegedus B."/>
            <person name="Baldrian P."/>
            <person name="Stursova M."/>
            <person name="Weitz H."/>
            <person name="Taylor A."/>
            <person name="Grigoriev I.V."/>
            <person name="Nagy L.G."/>
            <person name="Martin F."/>
            <person name="Kauserud H."/>
        </authorList>
    </citation>
    <scope>NUCLEOTIDE SEQUENCE</scope>
    <source>
        <strain evidence="2">CBHHK067</strain>
    </source>
</reference>
<feature type="compositionally biased region" description="Polar residues" evidence="1">
    <location>
        <begin position="1"/>
        <end position="12"/>
    </location>
</feature>
<feature type="compositionally biased region" description="Polar residues" evidence="1">
    <location>
        <begin position="665"/>
        <end position="675"/>
    </location>
</feature>
<feature type="region of interest" description="Disordered" evidence="1">
    <location>
        <begin position="1395"/>
        <end position="1416"/>
    </location>
</feature>
<comment type="caution">
    <text evidence="2">The sequence shown here is derived from an EMBL/GenBank/DDBJ whole genome shotgun (WGS) entry which is preliminary data.</text>
</comment>
<dbReference type="PANTHER" id="PTHR19959:SF119">
    <property type="entry name" value="FUNGAL LIPASE-LIKE DOMAIN-CONTAINING PROTEIN"/>
    <property type="match status" value="1"/>
</dbReference>
<dbReference type="SUPFAM" id="SSF81901">
    <property type="entry name" value="HCP-like"/>
    <property type="match status" value="2"/>
</dbReference>
<feature type="compositionally biased region" description="Basic and acidic residues" evidence="1">
    <location>
        <begin position="1311"/>
        <end position="1327"/>
    </location>
</feature>
<sequence>MATFHESSSNFHNFGAKPIKRPIAGPGSEHGEAYGTKIPYPTNTLTPGSEMGDIINPRPFPTPHIEGQQSFQAAFPDPTTLRSGQEAPAELQVFLTEHYRRLVSVFREKYTNRDSGGIGLHGEVLALRAPPHRDHGIDLVDQGHNLAETDGGSSVQIRFEQEDGPEDIDQAIQLQRDSLALHPPSDPDCGKSLNNLAVVVANRFARLGESQDINEAIKLLREALALHPPPHPNRGNSLYNLANTLWTRFTQQGSLKDIEEAIGHLREALHLQPLPHPDRGSTLYNLANALQTRFAWQRNPPDIEEAILLLREAIHLCPPHHPDRGNTLNSLAVVVATRFTLRGDLIDIDEAINLLREALTLCAPPHPNRAKCLENLAAVLTARFAQWGGLRDIDEAVQLLRGAVSLYPRTHPARGGFLYNLANTLRTRFTQLGMPEDIDEAIELYREGGNLTRCLEGLCVSLYHYYQAQGNLDGLDTALGNLQQAAEIISDRHSVLSSSLQCLAMLLHARYQKIGNATDLAVGLANHRKVVTLVPEGHAGQHLVLQTLAIFCQFRYNAVRDIADFHHGLQHLQKALMLIPEGDPELIPAFKVLSIFSHAIDPETANMKASVTHVQNIVYLARGYLPNPLAQDLLSIPEDQESNTINPGVVKPNLLTPKEDPSNIAGPTQRLTSSEPELLPQPLMNVFAVPTTSNRDVGSPESRDFELPVSTFVIYSSEYSTAHGQSGTPVSITSDEITVLETKFPNGGDLLSVHSPDAALLWVEAHYDDPLLKTIRTQGLGGPIAAMLSPDEPALVIFGSILDGWVHKAAKLLSDVSHFTVIIRPLADDPAPKWTMETDPMKREENDTDSVNIFEGDDTISTAESEDSIESMESIVSVSTDSESDAGSINLGSGVFRLRGGAGSADKYIPWKSPMHYLNIHLELQPAGGLPCKVKIQSMIQFTVQSRYTDKSRNDHRPQAISWTQLKVLSRNQGVARPLPDRSYSSTGFLVHGKPIFGCNPLPCKGFSAPHQVLKTAETKTRGMTATGGITGGLNPTGSATLAINRTAAHTVEHQNDRSTPKWTVVDSAGDEWIDTHGNSYEEVIFSYKASDPMEDQHQMEVEFSMGINVGKVDEEKEIKLPRVSFIIRNQTILWIANKSLKTKGHGIIVLTSVYIPDIKTSTEIEVEEREMVKLAGSSLADPPPTVKTAAESSARLSLAIGSPHLISNKLAIKSLTRRKEEPLAPQISTLPLHELKARGWDAETERWRVPVYPTLDSTLAHAPHKSTVHAWDLEVVEVSTDNLQDDHGPETLVPGNENIAVEAELEAEEGELKAHDLPKSKGKQRDPGPAFSQEEIVINVEIAEESDEAPAFTDPGTPSFISKGAPSTEGSFPEGSTPVSEFTATSFTTTETHALGSLLATEPGPSKLEDTEEFQ</sequence>
<gene>
    <name evidence="2" type="ORF">B0H17DRAFT_1077745</name>
</gene>
<dbReference type="InterPro" id="IPR011990">
    <property type="entry name" value="TPR-like_helical_dom_sf"/>
</dbReference>
<feature type="region of interest" description="Disordered" evidence="1">
    <location>
        <begin position="1347"/>
        <end position="1382"/>
    </location>
</feature>
<evidence type="ECO:0000313" key="2">
    <source>
        <dbReference type="EMBL" id="KAJ7679579.1"/>
    </source>
</evidence>